<keyword evidence="4" id="KW-0410">Iron transport</keyword>
<gene>
    <name evidence="15" type="ORF">LEP1GSC058_3761</name>
</gene>
<feature type="region of interest" description="Disordered" evidence="12">
    <location>
        <begin position="30"/>
        <end position="69"/>
    </location>
</feature>
<keyword evidence="2" id="KW-0813">Transport</keyword>
<evidence type="ECO:0000313" key="15">
    <source>
        <dbReference type="EMBL" id="EPG74562.1"/>
    </source>
</evidence>
<dbReference type="PANTHER" id="PTHR32552:SF81">
    <property type="entry name" value="TONB-DEPENDENT OUTER MEMBRANE RECEPTOR"/>
    <property type="match status" value="1"/>
</dbReference>
<dbReference type="GO" id="GO:0009279">
    <property type="term" value="C:cell outer membrane"/>
    <property type="evidence" value="ECO:0007669"/>
    <property type="project" value="UniProtKB-SubCell"/>
</dbReference>
<evidence type="ECO:0000256" key="7">
    <source>
        <dbReference type="ARBA" id="ARBA00023065"/>
    </source>
</evidence>
<reference evidence="15" key="1">
    <citation type="submission" date="2013-04" db="EMBL/GenBank/DDBJ databases">
        <authorList>
            <person name="Harkins D.M."/>
            <person name="Durkin A.S."/>
            <person name="Selengut J.D."/>
            <person name="Sanka R."/>
            <person name="DePew J."/>
            <person name="Purushe J."/>
            <person name="Ahmed A."/>
            <person name="van der Linden H."/>
            <person name="Goris M.G.A."/>
            <person name="Hartskeerl R.A."/>
            <person name="Vinetz J.M."/>
            <person name="Sutton G.G."/>
            <person name="Nelson W.C."/>
            <person name="Fouts D.E."/>
        </authorList>
    </citation>
    <scope>NUCLEOTIDE SEQUENCE [LARGE SCALE GENOMIC DNA]</scope>
    <source>
        <strain evidence="15">BUT 6</strain>
    </source>
</reference>
<dbReference type="EMBL" id="AKWZ02000010">
    <property type="protein sequence ID" value="EPG74562.1"/>
    <property type="molecule type" value="Genomic_DNA"/>
</dbReference>
<evidence type="ECO:0000256" key="9">
    <source>
        <dbReference type="ARBA" id="ARBA00023136"/>
    </source>
</evidence>
<accession>S3W2S8</accession>
<evidence type="ECO:0000259" key="13">
    <source>
        <dbReference type="Pfam" id="PF00593"/>
    </source>
</evidence>
<evidence type="ECO:0000256" key="3">
    <source>
        <dbReference type="ARBA" id="ARBA00022452"/>
    </source>
</evidence>
<dbReference type="Gene3D" id="2.170.130.10">
    <property type="entry name" value="TonB-dependent receptor, plug domain"/>
    <property type="match status" value="1"/>
</dbReference>
<comment type="subcellular location">
    <subcellularLocation>
        <location evidence="1">Cell outer membrane</location>
        <topology evidence="1">Multi-pass membrane protein</topology>
    </subcellularLocation>
</comment>
<dbReference type="STRING" id="1193011.LEP1GSC058_3761"/>
<feature type="domain" description="TonB-dependent receptor plug" evidence="14">
    <location>
        <begin position="68"/>
        <end position="172"/>
    </location>
</feature>
<dbReference type="InterPro" id="IPR036942">
    <property type="entry name" value="Beta-barrel_TonB_sf"/>
</dbReference>
<evidence type="ECO:0000256" key="8">
    <source>
        <dbReference type="ARBA" id="ARBA00023077"/>
    </source>
</evidence>
<organism evidence="15 16">
    <name type="scientific">Leptospira fainei serovar Hurstbridge str. BUT 6</name>
    <dbReference type="NCBI Taxonomy" id="1193011"/>
    <lineage>
        <taxon>Bacteria</taxon>
        <taxon>Pseudomonadati</taxon>
        <taxon>Spirochaetota</taxon>
        <taxon>Spirochaetia</taxon>
        <taxon>Leptospirales</taxon>
        <taxon>Leptospiraceae</taxon>
        <taxon>Leptospira</taxon>
    </lineage>
</organism>
<dbReference type="OrthoDB" id="99480at2"/>
<name>S3W2S8_9LEPT</name>
<evidence type="ECO:0000256" key="5">
    <source>
        <dbReference type="ARBA" id="ARBA00022692"/>
    </source>
</evidence>
<evidence type="ECO:0000256" key="12">
    <source>
        <dbReference type="SAM" id="MobiDB-lite"/>
    </source>
</evidence>
<evidence type="ECO:0000256" key="6">
    <source>
        <dbReference type="ARBA" id="ARBA00023004"/>
    </source>
</evidence>
<dbReference type="Pfam" id="PF07715">
    <property type="entry name" value="Plug"/>
    <property type="match status" value="1"/>
</dbReference>
<comment type="caution">
    <text evidence="15">The sequence shown here is derived from an EMBL/GenBank/DDBJ whole genome shotgun (WGS) entry which is preliminary data.</text>
</comment>
<keyword evidence="10" id="KW-0998">Cell outer membrane</keyword>
<proteinExistence type="inferred from homology"/>
<evidence type="ECO:0000313" key="16">
    <source>
        <dbReference type="Proteomes" id="UP000014540"/>
    </source>
</evidence>
<dbReference type="Gene3D" id="2.40.170.20">
    <property type="entry name" value="TonB-dependent receptor, beta-barrel domain"/>
    <property type="match status" value="1"/>
</dbReference>
<dbReference type="InterPro" id="IPR012910">
    <property type="entry name" value="Plug_dom"/>
</dbReference>
<evidence type="ECO:0000259" key="14">
    <source>
        <dbReference type="Pfam" id="PF07715"/>
    </source>
</evidence>
<keyword evidence="3" id="KW-1134">Transmembrane beta strand</keyword>
<feature type="compositionally biased region" description="Basic and acidic residues" evidence="12">
    <location>
        <begin position="42"/>
        <end position="57"/>
    </location>
</feature>
<sequence length="703" mass="78415">MVVSRFYKISFFLVFFFFAPKVDAQKASKNDAPNVQEFGPSEAKEAKGKSDSIEVRAKSSGKSASEGRIGSDRLKARPIYATGEIAEAIPGVIVTQHSGGGKANQYFLRGFNLDHGTDFSTSLNGVPINNPSHAHGQGYTDLNFIIPELIQEIHYKKGVYYVDEGDFSSAGAMQLSYFKSLTKGIAKIEGGTLGFGRFVVAKSEAIGSGTLLYSLEYSHSDGPWSIPDNYKKLNSLISYSKGDEKKGISIQILGHKGSWHATNQIPERSLQKGKSWVDPNSGGLDRYDSVDPTDGGKTQRANVMFEAHRTGIDSEAKIILYGVYYDFNLFSNFTYFLDDHVRGDQVDQVDRRSFAGGKAFYKQRSLVSRIKIENTLGIQVRRDYILNDLYHTESRSRLESRSIDRIVESSISPYFENQIRWSEKIRSFIGVRGETFLFDVQDRIQNVGIERKVSIANPKSGLTIGPWLNTEVYINAGYGFHSNDARGLLNKTSPSTPLVRTRGGELGLKTAAINHLMATLAFWRLDLDSELVYIGDSGTTEASRPSTRSGMEWSNVYSPYTWLTIDADISVSMARYRNSNPSGDHVPQAIQTVFASGISFEKEGYIAAIRVRYFGPRPLIEDDSIRSSASTIWNLRLGKKIRDSWSVNLEVFNLMNSLASQIQYYYPTRLKNEPPGPNDGGYNDILTHPVPPRNIRISLSINF</sequence>
<dbReference type="GO" id="GO:0006826">
    <property type="term" value="P:iron ion transport"/>
    <property type="evidence" value="ECO:0007669"/>
    <property type="project" value="UniProtKB-KW"/>
</dbReference>
<comment type="similarity">
    <text evidence="11">Belongs to the TonB-dependent receptor family.</text>
</comment>
<evidence type="ECO:0000256" key="4">
    <source>
        <dbReference type="ARBA" id="ARBA00022496"/>
    </source>
</evidence>
<evidence type="ECO:0000256" key="2">
    <source>
        <dbReference type="ARBA" id="ARBA00022448"/>
    </source>
</evidence>
<keyword evidence="6" id="KW-0408">Iron</keyword>
<evidence type="ECO:0000256" key="11">
    <source>
        <dbReference type="RuleBase" id="RU003357"/>
    </source>
</evidence>
<protein>
    <submittedName>
        <fullName evidence="15">TonB-dependent receptor</fullName>
    </submittedName>
</protein>
<dbReference type="RefSeq" id="WP_016551012.1">
    <property type="nucleotide sequence ID" value="NZ_AKWZ02000010.1"/>
</dbReference>
<evidence type="ECO:0000256" key="10">
    <source>
        <dbReference type="ARBA" id="ARBA00023237"/>
    </source>
</evidence>
<evidence type="ECO:0000256" key="1">
    <source>
        <dbReference type="ARBA" id="ARBA00004571"/>
    </source>
</evidence>
<keyword evidence="9 11" id="KW-0472">Membrane</keyword>
<keyword evidence="16" id="KW-1185">Reference proteome</keyword>
<dbReference type="Proteomes" id="UP000014540">
    <property type="component" value="Unassembled WGS sequence"/>
</dbReference>
<feature type="domain" description="TonB-dependent receptor-like beta-barrel" evidence="13">
    <location>
        <begin position="274"/>
        <end position="654"/>
    </location>
</feature>
<dbReference type="PANTHER" id="PTHR32552">
    <property type="entry name" value="FERRICHROME IRON RECEPTOR-RELATED"/>
    <property type="match status" value="1"/>
</dbReference>
<keyword evidence="7" id="KW-0406">Ion transport</keyword>
<keyword evidence="15" id="KW-0675">Receptor</keyword>
<keyword evidence="8 11" id="KW-0798">TonB box</keyword>
<dbReference type="SUPFAM" id="SSF56935">
    <property type="entry name" value="Porins"/>
    <property type="match status" value="1"/>
</dbReference>
<dbReference type="Pfam" id="PF00593">
    <property type="entry name" value="TonB_dep_Rec_b-barrel"/>
    <property type="match status" value="1"/>
</dbReference>
<dbReference type="InterPro" id="IPR039426">
    <property type="entry name" value="TonB-dep_rcpt-like"/>
</dbReference>
<dbReference type="InterPro" id="IPR000531">
    <property type="entry name" value="Beta-barrel_TonB"/>
</dbReference>
<dbReference type="InterPro" id="IPR037066">
    <property type="entry name" value="Plug_dom_sf"/>
</dbReference>
<keyword evidence="5" id="KW-0812">Transmembrane</keyword>
<dbReference type="AlphaFoldDB" id="S3W2S8"/>